<organism evidence="1 2">
    <name type="scientific">Candidatus Pullichristensenella excrementigallinarum</name>
    <dbReference type="NCBI Taxonomy" id="2840907"/>
    <lineage>
        <taxon>Bacteria</taxon>
        <taxon>Bacillati</taxon>
        <taxon>Bacillota</taxon>
        <taxon>Clostridia</taxon>
        <taxon>Candidatus Pullichristensenella</taxon>
    </lineage>
</organism>
<reference evidence="1" key="1">
    <citation type="submission" date="2020-10" db="EMBL/GenBank/DDBJ databases">
        <authorList>
            <person name="Gilroy R."/>
        </authorList>
    </citation>
    <scope>NUCLEOTIDE SEQUENCE</scope>
    <source>
        <strain evidence="1">ChiHcec3-11533</strain>
    </source>
</reference>
<comment type="caution">
    <text evidence="1">The sequence shown here is derived from an EMBL/GenBank/DDBJ whole genome shotgun (WGS) entry which is preliminary data.</text>
</comment>
<evidence type="ECO:0000313" key="2">
    <source>
        <dbReference type="Proteomes" id="UP000824072"/>
    </source>
</evidence>
<dbReference type="Proteomes" id="UP000824072">
    <property type="component" value="Unassembled WGS sequence"/>
</dbReference>
<dbReference type="Pfam" id="PF07505">
    <property type="entry name" value="DUF5131"/>
    <property type="match status" value="1"/>
</dbReference>
<gene>
    <name evidence="1" type="ORF">IAB02_04310</name>
</gene>
<proteinExistence type="predicted"/>
<accession>A0A9D1IB75</accession>
<name>A0A9D1IB75_9FIRM</name>
<dbReference type="AlphaFoldDB" id="A0A9D1IB75"/>
<reference evidence="1" key="2">
    <citation type="journal article" date="2021" name="PeerJ">
        <title>Extensive microbial diversity within the chicken gut microbiome revealed by metagenomics and culture.</title>
        <authorList>
            <person name="Gilroy R."/>
            <person name="Ravi A."/>
            <person name="Getino M."/>
            <person name="Pursley I."/>
            <person name="Horton D.L."/>
            <person name="Alikhan N.F."/>
            <person name="Baker D."/>
            <person name="Gharbi K."/>
            <person name="Hall N."/>
            <person name="Watson M."/>
            <person name="Adriaenssens E.M."/>
            <person name="Foster-Nyarko E."/>
            <person name="Jarju S."/>
            <person name="Secka A."/>
            <person name="Antonio M."/>
            <person name="Oren A."/>
            <person name="Chaudhuri R.R."/>
            <person name="La Ragione R."/>
            <person name="Hildebrand F."/>
            <person name="Pallen M.J."/>
        </authorList>
    </citation>
    <scope>NUCLEOTIDE SEQUENCE</scope>
    <source>
        <strain evidence="1">ChiHcec3-11533</strain>
    </source>
</reference>
<protein>
    <submittedName>
        <fullName evidence="1">DUF5131 family protein</fullName>
    </submittedName>
</protein>
<evidence type="ECO:0000313" key="1">
    <source>
        <dbReference type="EMBL" id="HIU33765.1"/>
    </source>
</evidence>
<dbReference type="InterPro" id="IPR011101">
    <property type="entry name" value="DUF5131"/>
</dbReference>
<sequence length="259" mass="30093">MKDCWNPWHGCRKYSEGCLNCYVYRRDASVGRDASQVQKTREFFLPLQKSRGGEWKIPPGSLLYTCMTSDFFLEEADLWRPEAWEIMRKRPDVRFHIITKRVLRVKDCLPPDWGDGYSNVVLGATCENQRRAQERMDAFLALPVREKFLICEPLLGPIDFSPWLPGDIREIIVGGESGPGARELRYEWVLSLRAQCERAKIGFHFKQTGANFVKDGRRYFLERALQIPQARKANIDLPRVSSPENWVYITQRTQGGDFL</sequence>
<dbReference type="EMBL" id="DVMU01000092">
    <property type="protein sequence ID" value="HIU33765.1"/>
    <property type="molecule type" value="Genomic_DNA"/>
</dbReference>